<organism evidence="1 2">
    <name type="scientific">Leptospira interrogans serovar Manilae</name>
    <dbReference type="NCBI Taxonomy" id="214675"/>
    <lineage>
        <taxon>Bacteria</taxon>
        <taxon>Pseudomonadati</taxon>
        <taxon>Spirochaetota</taxon>
        <taxon>Spirochaetia</taxon>
        <taxon>Leptospirales</taxon>
        <taxon>Leptospiraceae</taxon>
        <taxon>Leptospira</taxon>
    </lineage>
</organism>
<protein>
    <submittedName>
        <fullName evidence="1">Uncharacterized protein</fullName>
    </submittedName>
</protein>
<proteinExistence type="predicted"/>
<sequence length="63" mass="7516">MSKHKNDKVSTEWIVELAPFTLLDDKNQSLLLKTFKDLQTNFLSKQKCFIKLELLQIPFFRPF</sequence>
<evidence type="ECO:0000313" key="2">
    <source>
        <dbReference type="Proteomes" id="UP000234460"/>
    </source>
</evidence>
<name>A0AAQ1SQI3_LEPIR</name>
<evidence type="ECO:0000313" key="1">
    <source>
        <dbReference type="EMBL" id="SOR63430.1"/>
    </source>
</evidence>
<gene>
    <name evidence="1" type="ORF">LMANV2_690015</name>
</gene>
<dbReference type="Proteomes" id="UP000234460">
    <property type="component" value="Chromosome LMANV2"/>
</dbReference>
<reference evidence="1 2" key="1">
    <citation type="submission" date="2017-11" db="EMBL/GenBank/DDBJ databases">
        <authorList>
            <person name="Lechat P."/>
        </authorList>
    </citation>
    <scope>NUCLEOTIDE SEQUENCE [LARGE SCALE GENOMIC DNA]</scope>
    <source>
        <strain evidence="1">L495</strain>
    </source>
</reference>
<comment type="caution">
    <text evidence="1">The sequence shown here is derived from an EMBL/GenBank/DDBJ whole genome shotgun (WGS) entry which is preliminary data.</text>
</comment>
<accession>A0AAQ1SQI3</accession>
<dbReference type="EMBL" id="OEJX01000066">
    <property type="protein sequence ID" value="SOR63430.1"/>
    <property type="molecule type" value="Genomic_DNA"/>
</dbReference>
<dbReference type="AlphaFoldDB" id="A0AAQ1SQI3"/>